<evidence type="ECO:0000313" key="3">
    <source>
        <dbReference type="Proteomes" id="UP000245697"/>
    </source>
</evidence>
<dbReference type="OrthoDB" id="3787029at2"/>
<keyword evidence="3" id="KW-1185">Reference proteome</keyword>
<dbReference type="EMBL" id="QGGR01000010">
    <property type="protein sequence ID" value="PWK46298.1"/>
    <property type="molecule type" value="Genomic_DNA"/>
</dbReference>
<keyword evidence="1" id="KW-0812">Transmembrane</keyword>
<sequence>MMDLRHHLEDIAGPVTPVEAGQIDEDVLRGRRAVRQRRFLQTTTGSLFAVAALVVAFTVPSGGVGAGPHGPTAAAPPAAVVPVNLVAYQGTQPKGFTIDKVPAGWFVQSGDNYQLTLAPETAKNAGPDVTASAAPLGTAPGRISIYLESKDQSGPPRKGTEVTVGDRTGILVKSLPAMIPGRPAADPAGDTGWALWVEQPSGIWLITQFDEELGMSQNQMIELAAGVHVHETAVQGVG</sequence>
<dbReference type="AlphaFoldDB" id="A0A316FBP4"/>
<name>A0A316FBP4_9ACTN</name>
<keyword evidence="1" id="KW-0472">Membrane</keyword>
<comment type="caution">
    <text evidence="2">The sequence shown here is derived from an EMBL/GenBank/DDBJ whole genome shotgun (WGS) entry which is preliminary data.</text>
</comment>
<accession>A0A316FBP4</accession>
<gene>
    <name evidence="2" type="ORF">BC793_110292</name>
</gene>
<protein>
    <submittedName>
        <fullName evidence="2">Uncharacterized protein</fullName>
    </submittedName>
</protein>
<reference evidence="2 3" key="1">
    <citation type="submission" date="2018-05" db="EMBL/GenBank/DDBJ databases">
        <title>Genomic Encyclopedia of Archaeal and Bacterial Type Strains, Phase II (KMG-II): from individual species to whole genera.</title>
        <authorList>
            <person name="Goeker M."/>
        </authorList>
    </citation>
    <scope>NUCLEOTIDE SEQUENCE [LARGE SCALE GENOMIC DNA]</scope>
    <source>
        <strain evidence="2 3">DSM 45184</strain>
    </source>
</reference>
<keyword evidence="1" id="KW-1133">Transmembrane helix</keyword>
<organism evidence="2 3">
    <name type="scientific">Actinoplanes xinjiangensis</name>
    <dbReference type="NCBI Taxonomy" id="512350"/>
    <lineage>
        <taxon>Bacteria</taxon>
        <taxon>Bacillati</taxon>
        <taxon>Actinomycetota</taxon>
        <taxon>Actinomycetes</taxon>
        <taxon>Micromonosporales</taxon>
        <taxon>Micromonosporaceae</taxon>
        <taxon>Actinoplanes</taxon>
    </lineage>
</organism>
<dbReference type="Proteomes" id="UP000245697">
    <property type="component" value="Unassembled WGS sequence"/>
</dbReference>
<dbReference type="RefSeq" id="WP_146246401.1">
    <property type="nucleotide sequence ID" value="NZ_BONA01000053.1"/>
</dbReference>
<evidence type="ECO:0000313" key="2">
    <source>
        <dbReference type="EMBL" id="PWK46298.1"/>
    </source>
</evidence>
<proteinExistence type="predicted"/>
<evidence type="ECO:0000256" key="1">
    <source>
        <dbReference type="SAM" id="Phobius"/>
    </source>
</evidence>
<feature type="transmembrane region" description="Helical" evidence="1">
    <location>
        <begin position="39"/>
        <end position="59"/>
    </location>
</feature>